<proteinExistence type="predicted"/>
<protein>
    <submittedName>
        <fullName evidence="2">Uncharacterized protein</fullName>
    </submittedName>
</protein>
<evidence type="ECO:0000313" key="3">
    <source>
        <dbReference type="Proteomes" id="UP001501447"/>
    </source>
</evidence>
<dbReference type="EMBL" id="BAAARJ010000003">
    <property type="protein sequence ID" value="GAA2598038.1"/>
    <property type="molecule type" value="Genomic_DNA"/>
</dbReference>
<evidence type="ECO:0000313" key="2">
    <source>
        <dbReference type="EMBL" id="GAA2598038.1"/>
    </source>
</evidence>
<dbReference type="Proteomes" id="UP001501447">
    <property type="component" value="Unassembled WGS sequence"/>
</dbReference>
<reference evidence="2 3" key="1">
    <citation type="journal article" date="2019" name="Int. J. Syst. Evol. Microbiol.">
        <title>The Global Catalogue of Microorganisms (GCM) 10K type strain sequencing project: providing services to taxonomists for standard genome sequencing and annotation.</title>
        <authorList>
            <consortium name="The Broad Institute Genomics Platform"/>
            <consortium name="The Broad Institute Genome Sequencing Center for Infectious Disease"/>
            <person name="Wu L."/>
            <person name="Ma J."/>
        </authorList>
    </citation>
    <scope>NUCLEOTIDE SEQUENCE [LARGE SCALE GENOMIC DNA]</scope>
    <source>
        <strain evidence="2 3">JCM 16373</strain>
    </source>
</reference>
<feature type="compositionally biased region" description="Low complexity" evidence="1">
    <location>
        <begin position="404"/>
        <end position="422"/>
    </location>
</feature>
<keyword evidence="3" id="KW-1185">Reference proteome</keyword>
<organism evidence="2 3">
    <name type="scientific">Streptomyces axinellae</name>
    <dbReference type="NCBI Taxonomy" id="552788"/>
    <lineage>
        <taxon>Bacteria</taxon>
        <taxon>Bacillati</taxon>
        <taxon>Actinomycetota</taxon>
        <taxon>Actinomycetes</taxon>
        <taxon>Kitasatosporales</taxon>
        <taxon>Streptomycetaceae</taxon>
        <taxon>Streptomyces</taxon>
    </lineage>
</organism>
<gene>
    <name evidence="2" type="ORF">GCM10009863_09270</name>
</gene>
<accession>A0ABN3PRF7</accession>
<evidence type="ECO:0000256" key="1">
    <source>
        <dbReference type="SAM" id="MobiDB-lite"/>
    </source>
</evidence>
<sequence length="422" mass="46818">MPPHTHTQSSVLRDYYINGGTPGYLPHFHMDYKAGEEVGRSLYEAARKGEPIDPEVMGVLTNEGGLGNCLAFTDSGFTLKENTPGLARLEDYVFARELIRHHEREGAYGYRPPNNSEVGQLLHQATRGGSLGPQTAAAATRGGLGEYVRRSNGRITLAANTPGQEEYADYLRAQDFRDYYASGYPRGYLPHPRTSIGKYIAEGGPLGAKMVEVLKEYEFGKYLIPSMQGQTHLSKEAPKYTDYRAAVFADEVKAFFRSERRNAELRRTEYRVRLPGGDADPGKTLHEMAVAEAPLLKPVVEALRESGFDDHLHSDGHGIYLSKNAPGVAEEQRRRELVVQHRRESQGLVEQSQSLRGSDVRTMQPPAWGQRAVGAVQPPPTWGQGAGPYVPTSATRALMQYQSNQGRGQGQPPNQRQQRGRR</sequence>
<comment type="caution">
    <text evidence="2">The sequence shown here is derived from an EMBL/GenBank/DDBJ whole genome shotgun (WGS) entry which is preliminary data.</text>
</comment>
<feature type="compositionally biased region" description="Polar residues" evidence="1">
    <location>
        <begin position="392"/>
        <end position="403"/>
    </location>
</feature>
<name>A0ABN3PRF7_9ACTN</name>
<feature type="region of interest" description="Disordered" evidence="1">
    <location>
        <begin position="371"/>
        <end position="422"/>
    </location>
</feature>